<dbReference type="AlphaFoldDB" id="A0A0M3I9U5"/>
<dbReference type="WBParaSite" id="ALUE_0001427101-mRNA-1">
    <property type="protein sequence ID" value="ALUE_0001427101-mRNA-1"/>
    <property type="gene ID" value="ALUE_0001427101"/>
</dbReference>
<keyword evidence="1" id="KW-1185">Reference proteome</keyword>
<proteinExistence type="predicted"/>
<name>A0A0M3I9U5_ASCLU</name>
<sequence>MLKTSYGLQANVRFVRFSSFPHIISPIPCASSLKPESASNYQRLVEIEGEIFYK</sequence>
<accession>A0A0M3I9U5</accession>
<organism evidence="1 2">
    <name type="scientific">Ascaris lumbricoides</name>
    <name type="common">Giant roundworm</name>
    <dbReference type="NCBI Taxonomy" id="6252"/>
    <lineage>
        <taxon>Eukaryota</taxon>
        <taxon>Metazoa</taxon>
        <taxon>Ecdysozoa</taxon>
        <taxon>Nematoda</taxon>
        <taxon>Chromadorea</taxon>
        <taxon>Rhabditida</taxon>
        <taxon>Spirurina</taxon>
        <taxon>Ascaridomorpha</taxon>
        <taxon>Ascaridoidea</taxon>
        <taxon>Ascarididae</taxon>
        <taxon>Ascaris</taxon>
    </lineage>
</organism>
<protein>
    <submittedName>
        <fullName evidence="2">Uncharacterized protein</fullName>
    </submittedName>
</protein>
<reference evidence="2" key="1">
    <citation type="submission" date="2017-02" db="UniProtKB">
        <authorList>
            <consortium name="WormBaseParasite"/>
        </authorList>
    </citation>
    <scope>IDENTIFICATION</scope>
</reference>
<evidence type="ECO:0000313" key="1">
    <source>
        <dbReference type="Proteomes" id="UP000036681"/>
    </source>
</evidence>
<evidence type="ECO:0000313" key="2">
    <source>
        <dbReference type="WBParaSite" id="ALUE_0001427101-mRNA-1"/>
    </source>
</evidence>
<dbReference type="Proteomes" id="UP000036681">
    <property type="component" value="Unplaced"/>
</dbReference>